<accession>A0A8S5MJ45</accession>
<dbReference type="EMBL" id="BK014913">
    <property type="protein sequence ID" value="DAD82224.1"/>
    <property type="molecule type" value="Genomic_DNA"/>
</dbReference>
<evidence type="ECO:0000313" key="2">
    <source>
        <dbReference type="EMBL" id="DAD82224.1"/>
    </source>
</evidence>
<proteinExistence type="predicted"/>
<protein>
    <submittedName>
        <fullName evidence="2">Uncharacterized protein</fullName>
    </submittedName>
</protein>
<reference evidence="2" key="1">
    <citation type="journal article" date="2021" name="Proc. Natl. Acad. Sci. U.S.A.">
        <title>A Catalog of Tens of Thousands of Viruses from Human Metagenomes Reveals Hidden Associations with Chronic Diseases.</title>
        <authorList>
            <person name="Tisza M.J."/>
            <person name="Buck C.B."/>
        </authorList>
    </citation>
    <scope>NUCLEOTIDE SEQUENCE</scope>
    <source>
        <strain evidence="2">CtwQg18</strain>
    </source>
</reference>
<feature type="region of interest" description="Disordered" evidence="1">
    <location>
        <begin position="1"/>
        <end position="105"/>
    </location>
</feature>
<name>A0A8S5MJ45_9CAUD</name>
<feature type="compositionally biased region" description="Low complexity" evidence="1">
    <location>
        <begin position="1"/>
        <end position="28"/>
    </location>
</feature>
<evidence type="ECO:0000256" key="1">
    <source>
        <dbReference type="SAM" id="MobiDB-lite"/>
    </source>
</evidence>
<dbReference type="EMBL" id="BK014913">
    <property type="protein sequence ID" value="DAD82154.1"/>
    <property type="molecule type" value="Genomic_DNA"/>
</dbReference>
<organism evidence="2">
    <name type="scientific">Siphoviridae sp. ctwQg18</name>
    <dbReference type="NCBI Taxonomy" id="2826516"/>
    <lineage>
        <taxon>Viruses</taxon>
        <taxon>Duplodnaviria</taxon>
        <taxon>Heunggongvirae</taxon>
        <taxon>Uroviricota</taxon>
        <taxon>Caudoviricetes</taxon>
    </lineage>
</organism>
<sequence>MADVNSTTTQNQTQQQSQTAPQNQPTQASGTQQQPQTDKHEENNSGGEVTVESLMAQLAQEKAANAKLKSDNDKLCTSEGNLRKQLRAKQTAEEQEAEAKAEQQAQRDAYVKELEKFKAVAESSERYLGMGMPAEMAKATATAEYEGSMDVVTGNITKFMAERDKQKESEIRAQYLAQMPTPQSGNVGQVDYSAQIKQAMDAGDSQAAILAILNQSAANNQQA</sequence>